<sequence length="51" mass="5659">MQLINNGTTFVLDDTEFAEFDSKLNSVADPATDPLKSTPEKLERVKKALGY</sequence>
<name>A0A2U1D594_9LACO</name>
<evidence type="ECO:0000313" key="2">
    <source>
        <dbReference type="Proteomes" id="UP000245433"/>
    </source>
</evidence>
<gene>
    <name evidence="1" type="ORF">C7384_11012</name>
</gene>
<organism evidence="1 2">
    <name type="scientific">Convivina intestini</name>
    <dbReference type="NCBI Taxonomy" id="1505726"/>
    <lineage>
        <taxon>Bacteria</taxon>
        <taxon>Bacillati</taxon>
        <taxon>Bacillota</taxon>
        <taxon>Bacilli</taxon>
        <taxon>Lactobacillales</taxon>
        <taxon>Lactobacillaceae</taxon>
        <taxon>Convivina</taxon>
    </lineage>
</organism>
<dbReference type="Proteomes" id="UP000245433">
    <property type="component" value="Unassembled WGS sequence"/>
</dbReference>
<comment type="caution">
    <text evidence="1">The sequence shown here is derived from an EMBL/GenBank/DDBJ whole genome shotgun (WGS) entry which is preliminary data.</text>
</comment>
<dbReference type="RefSeq" id="WP_165806802.1">
    <property type="nucleotide sequence ID" value="NZ_CAKOEX010000010.1"/>
</dbReference>
<reference evidence="1 2" key="1">
    <citation type="submission" date="2018-04" db="EMBL/GenBank/DDBJ databases">
        <title>Genomic Encyclopedia of Type Strains, Phase IV (KMG-IV): sequencing the most valuable type-strain genomes for metagenomic binning, comparative biology and taxonomic classification.</title>
        <authorList>
            <person name="Goeker M."/>
        </authorList>
    </citation>
    <scope>NUCLEOTIDE SEQUENCE [LARGE SCALE GENOMIC DNA]</scope>
    <source>
        <strain evidence="1 2">DSM 28795</strain>
    </source>
</reference>
<protein>
    <submittedName>
        <fullName evidence="1">Uncharacterized protein</fullName>
    </submittedName>
</protein>
<keyword evidence="2" id="KW-1185">Reference proteome</keyword>
<proteinExistence type="predicted"/>
<evidence type="ECO:0000313" key="1">
    <source>
        <dbReference type="EMBL" id="PVY82820.1"/>
    </source>
</evidence>
<dbReference type="AlphaFoldDB" id="A0A2U1D594"/>
<dbReference type="EMBL" id="QEKT01000010">
    <property type="protein sequence ID" value="PVY82820.1"/>
    <property type="molecule type" value="Genomic_DNA"/>
</dbReference>
<accession>A0A2U1D594</accession>